<evidence type="ECO:0000256" key="1">
    <source>
        <dbReference type="SAM" id="MobiDB-lite"/>
    </source>
</evidence>
<accession>A0ABQ5G719</accession>
<evidence type="ECO:0000313" key="3">
    <source>
        <dbReference type="Proteomes" id="UP001151760"/>
    </source>
</evidence>
<feature type="region of interest" description="Disordered" evidence="1">
    <location>
        <begin position="276"/>
        <end position="296"/>
    </location>
</feature>
<sequence>MHKTAIIAEAQENVAKVQENILEEDIEKMVEGEEDEESYASEFADSVFQDDDDDSGNRIEPGSHKKNPEVVDYDDVDDNVDKEKNNDDVEEKKYNKNDDNNDHGDHTLIRGEVSGSLETRNENMQTPIPSPPRFFRTDLSSDKTLSEELTKNVLPTPETTSKDPNMSQPTFSKHKILPGSVAELSRRSGQLREQLTDTFITKEYFEAIPRMVNDAVKKDREIFADVVPKMVLKEFSTHAPKIIEELFKRHMENKVLNVHPTAQAADPEMQDFLKKKFEKSSASASSGKVHDAHQRK</sequence>
<organism evidence="2 3">
    <name type="scientific">Tanacetum coccineum</name>
    <dbReference type="NCBI Taxonomy" id="301880"/>
    <lineage>
        <taxon>Eukaryota</taxon>
        <taxon>Viridiplantae</taxon>
        <taxon>Streptophyta</taxon>
        <taxon>Embryophyta</taxon>
        <taxon>Tracheophyta</taxon>
        <taxon>Spermatophyta</taxon>
        <taxon>Magnoliopsida</taxon>
        <taxon>eudicotyledons</taxon>
        <taxon>Gunneridae</taxon>
        <taxon>Pentapetalae</taxon>
        <taxon>asterids</taxon>
        <taxon>campanulids</taxon>
        <taxon>Asterales</taxon>
        <taxon>Asteraceae</taxon>
        <taxon>Asteroideae</taxon>
        <taxon>Anthemideae</taxon>
        <taxon>Anthemidinae</taxon>
        <taxon>Tanacetum</taxon>
    </lineage>
</organism>
<name>A0ABQ5G719_9ASTR</name>
<gene>
    <name evidence="2" type="ORF">Tco_1030732</name>
</gene>
<reference evidence="2" key="2">
    <citation type="submission" date="2022-01" db="EMBL/GenBank/DDBJ databases">
        <authorList>
            <person name="Yamashiro T."/>
            <person name="Shiraishi A."/>
            <person name="Satake H."/>
            <person name="Nakayama K."/>
        </authorList>
    </citation>
    <scope>NUCLEOTIDE SEQUENCE</scope>
</reference>
<feature type="compositionally biased region" description="Basic and acidic residues" evidence="1">
    <location>
        <begin position="135"/>
        <end position="150"/>
    </location>
</feature>
<dbReference type="EMBL" id="BQNB010018168">
    <property type="protein sequence ID" value="GJT71446.1"/>
    <property type="molecule type" value="Genomic_DNA"/>
</dbReference>
<comment type="caution">
    <text evidence="2">The sequence shown here is derived from an EMBL/GenBank/DDBJ whole genome shotgun (WGS) entry which is preliminary data.</text>
</comment>
<dbReference type="Proteomes" id="UP001151760">
    <property type="component" value="Unassembled WGS sequence"/>
</dbReference>
<feature type="compositionally biased region" description="Acidic residues" evidence="1">
    <location>
        <begin position="30"/>
        <end position="39"/>
    </location>
</feature>
<feature type="region of interest" description="Disordered" evidence="1">
    <location>
        <begin position="30"/>
        <end position="173"/>
    </location>
</feature>
<feature type="compositionally biased region" description="Polar residues" evidence="1">
    <location>
        <begin position="157"/>
        <end position="171"/>
    </location>
</feature>
<feature type="compositionally biased region" description="Basic and acidic residues" evidence="1">
    <location>
        <begin position="79"/>
        <end position="109"/>
    </location>
</feature>
<keyword evidence="3" id="KW-1185">Reference proteome</keyword>
<feature type="compositionally biased region" description="Basic and acidic residues" evidence="1">
    <location>
        <begin position="55"/>
        <end position="69"/>
    </location>
</feature>
<reference evidence="2" key="1">
    <citation type="journal article" date="2022" name="Int. J. Mol. Sci.">
        <title>Draft Genome of Tanacetum Coccineum: Genomic Comparison of Closely Related Tanacetum-Family Plants.</title>
        <authorList>
            <person name="Yamashiro T."/>
            <person name="Shiraishi A."/>
            <person name="Nakayama K."/>
            <person name="Satake H."/>
        </authorList>
    </citation>
    <scope>NUCLEOTIDE SEQUENCE</scope>
</reference>
<protein>
    <submittedName>
        <fullName evidence="2">Uncharacterized protein</fullName>
    </submittedName>
</protein>
<evidence type="ECO:0000313" key="2">
    <source>
        <dbReference type="EMBL" id="GJT71446.1"/>
    </source>
</evidence>
<feature type="compositionally biased region" description="Polar residues" evidence="1">
    <location>
        <begin position="116"/>
        <end position="127"/>
    </location>
</feature>
<proteinExistence type="predicted"/>